<gene>
    <name evidence="1" type="ORF">LCMAC202_06170</name>
</gene>
<proteinExistence type="predicted"/>
<evidence type="ECO:0000313" key="1">
    <source>
        <dbReference type="EMBL" id="QBK88255.1"/>
    </source>
</evidence>
<sequence length="115" mass="12984">MVHTKTLVFTGGWSSDPTTDGSNLNYWSHFHNVLYLPKGKYLPAGEYLVDIACFFGDDCAEFKKFLESVRGYREFYSNPVTIIVVAEPGIFSNVRSELSWSYLNGSFGDGFVNFV</sequence>
<reference evidence="1" key="1">
    <citation type="journal article" date="2019" name="MBio">
        <title>Virus Genomes from Deep Sea Sediments Expand the Ocean Megavirome and Support Independent Origins of Viral Gigantism.</title>
        <authorList>
            <person name="Backstrom D."/>
            <person name="Yutin N."/>
            <person name="Jorgensen S.L."/>
            <person name="Dharamshi J."/>
            <person name="Homa F."/>
            <person name="Zaremba-Niedwiedzka K."/>
            <person name="Spang A."/>
            <person name="Wolf Y.I."/>
            <person name="Koonin E.V."/>
            <person name="Ettema T.J."/>
        </authorList>
    </citation>
    <scope>NUCLEOTIDE SEQUENCE</scope>
</reference>
<dbReference type="EMBL" id="MK500381">
    <property type="protein sequence ID" value="QBK88255.1"/>
    <property type="molecule type" value="Genomic_DNA"/>
</dbReference>
<name>A0A481YZI6_9VIRU</name>
<organism evidence="1">
    <name type="scientific">Marseillevirus LCMAC202</name>
    <dbReference type="NCBI Taxonomy" id="2506606"/>
    <lineage>
        <taxon>Viruses</taxon>
        <taxon>Varidnaviria</taxon>
        <taxon>Bamfordvirae</taxon>
        <taxon>Nucleocytoviricota</taxon>
        <taxon>Megaviricetes</taxon>
        <taxon>Pimascovirales</taxon>
        <taxon>Pimascovirales incertae sedis</taxon>
        <taxon>Marseilleviridae</taxon>
    </lineage>
</organism>
<protein>
    <submittedName>
        <fullName evidence="1">Uncharacterized protein</fullName>
    </submittedName>
</protein>
<accession>A0A481YZI6</accession>